<gene>
    <name evidence="1" type="ORF">MSG28_007418</name>
</gene>
<reference evidence="1 2" key="1">
    <citation type="journal article" date="2022" name="Genome Biol. Evol.">
        <title>The Spruce Budworm Genome: Reconstructing the Evolutionary History of Antifreeze Proteins.</title>
        <authorList>
            <person name="Beliveau C."/>
            <person name="Gagne P."/>
            <person name="Picq S."/>
            <person name="Vernygora O."/>
            <person name="Keeling C.I."/>
            <person name="Pinkney K."/>
            <person name="Doucet D."/>
            <person name="Wen F."/>
            <person name="Johnston J.S."/>
            <person name="Maaroufi H."/>
            <person name="Boyle B."/>
            <person name="Laroche J."/>
            <person name="Dewar K."/>
            <person name="Juretic N."/>
            <person name="Blackburn G."/>
            <person name="Nisole A."/>
            <person name="Brunet B."/>
            <person name="Brandao M."/>
            <person name="Lumley L."/>
            <person name="Duan J."/>
            <person name="Quan G."/>
            <person name="Lucarotti C.J."/>
            <person name="Roe A.D."/>
            <person name="Sperling F.A.H."/>
            <person name="Levesque R.C."/>
            <person name="Cusson M."/>
        </authorList>
    </citation>
    <scope>NUCLEOTIDE SEQUENCE [LARGE SCALE GENOMIC DNA]</scope>
    <source>
        <strain evidence="1">Glfc:IPQL:Cfum</strain>
    </source>
</reference>
<dbReference type="EMBL" id="CM046112">
    <property type="protein sequence ID" value="KAI8428720.1"/>
    <property type="molecule type" value="Genomic_DNA"/>
</dbReference>
<proteinExistence type="predicted"/>
<protein>
    <submittedName>
        <fullName evidence="1">Uncharacterized protein</fullName>
    </submittedName>
</protein>
<comment type="caution">
    <text evidence="1">The sequence shown here is derived from an EMBL/GenBank/DDBJ whole genome shotgun (WGS) entry which is preliminary data.</text>
</comment>
<sequence length="94" mass="10791">MSKGKVLDLGTKALKDVQLIAPSAVRLGDTVQLGCKWTLEGNETLYSVKWYRGRQEFFSYLPKEYPFTRIFAQPGIDVDGLMKQEMEFQGKQRN</sequence>
<evidence type="ECO:0000313" key="2">
    <source>
        <dbReference type="Proteomes" id="UP001064048"/>
    </source>
</evidence>
<accession>A0ACC0JXR3</accession>
<dbReference type="Proteomes" id="UP001064048">
    <property type="component" value="Chromosome 12"/>
</dbReference>
<evidence type="ECO:0000313" key="1">
    <source>
        <dbReference type="EMBL" id="KAI8428720.1"/>
    </source>
</evidence>
<organism evidence="1 2">
    <name type="scientific">Choristoneura fumiferana</name>
    <name type="common">Spruce budworm moth</name>
    <name type="synonym">Archips fumiferana</name>
    <dbReference type="NCBI Taxonomy" id="7141"/>
    <lineage>
        <taxon>Eukaryota</taxon>
        <taxon>Metazoa</taxon>
        <taxon>Ecdysozoa</taxon>
        <taxon>Arthropoda</taxon>
        <taxon>Hexapoda</taxon>
        <taxon>Insecta</taxon>
        <taxon>Pterygota</taxon>
        <taxon>Neoptera</taxon>
        <taxon>Endopterygota</taxon>
        <taxon>Lepidoptera</taxon>
        <taxon>Glossata</taxon>
        <taxon>Ditrysia</taxon>
        <taxon>Tortricoidea</taxon>
        <taxon>Tortricidae</taxon>
        <taxon>Tortricinae</taxon>
        <taxon>Choristoneura</taxon>
    </lineage>
</organism>
<keyword evidence="2" id="KW-1185">Reference proteome</keyword>
<name>A0ACC0JXR3_CHOFU</name>